<name>A0A6S6QZ62_9FIRM</name>
<keyword evidence="2" id="KW-1185">Reference proteome</keyword>
<dbReference type="KEGG" id="acel:acsn021_02540"/>
<evidence type="ECO:0000313" key="2">
    <source>
        <dbReference type="Proteomes" id="UP000515561"/>
    </source>
</evidence>
<proteinExistence type="predicted"/>
<protein>
    <submittedName>
        <fullName evidence="1">Uncharacterized protein</fullName>
    </submittedName>
</protein>
<dbReference type="EMBL" id="AP023367">
    <property type="protein sequence ID" value="BCJ92685.1"/>
    <property type="molecule type" value="Genomic_DNA"/>
</dbReference>
<dbReference type="AlphaFoldDB" id="A0A6S6QZ62"/>
<dbReference type="RefSeq" id="WP_184093786.1">
    <property type="nucleotide sequence ID" value="NZ_AP023367.1"/>
</dbReference>
<evidence type="ECO:0000313" key="1">
    <source>
        <dbReference type="EMBL" id="BCJ92685.1"/>
    </source>
</evidence>
<reference evidence="1 2" key="1">
    <citation type="journal article" date="2016" name="Int. J. Syst. Evol. Microbiol.">
        <title>Descriptions of Anaerotaenia torta gen. nov., sp. nov. and Anaerocolumna cellulosilytica gen. nov., sp. nov. isolated from a methanogenic reactor of cattle waste.</title>
        <authorList>
            <person name="Uek A."/>
            <person name="Ohtaki Y."/>
            <person name="Kaku N."/>
            <person name="Ueki K."/>
        </authorList>
    </citation>
    <scope>NUCLEOTIDE SEQUENCE [LARGE SCALE GENOMIC DNA]</scope>
    <source>
        <strain evidence="1 2">SN021</strain>
    </source>
</reference>
<gene>
    <name evidence="1" type="ORF">acsn021_02540</name>
</gene>
<accession>A0A6S6QZ62</accession>
<dbReference type="Proteomes" id="UP000515561">
    <property type="component" value="Chromosome"/>
</dbReference>
<sequence>MIDEENQYRYISNLMPFVEGMVPLYEDAKLAQEELLDKNIAYRLLSSIPCNAS</sequence>
<organism evidence="1 2">
    <name type="scientific">Anaerocolumna cellulosilytica</name>
    <dbReference type="NCBI Taxonomy" id="433286"/>
    <lineage>
        <taxon>Bacteria</taxon>
        <taxon>Bacillati</taxon>
        <taxon>Bacillota</taxon>
        <taxon>Clostridia</taxon>
        <taxon>Lachnospirales</taxon>
        <taxon>Lachnospiraceae</taxon>
        <taxon>Anaerocolumna</taxon>
    </lineage>
</organism>